<sequence>MDRLTSFNTFLWVICSKIATALPKIAVGIIVFLASWIIALITRSFIRYVFSRTRLKQRHLLRLLGQVGYVTVLIFGAITALGTMGINVAALVAGLGLTGFAVGFALKDVLSSVFSGFLILFYEPFQINDRITISNTVGKVIDINLRYTVLQEENKRIMIPNSTVLTNIVTKED</sequence>
<feature type="domain" description="Mechanosensitive ion channel MscS" evidence="8">
    <location>
        <begin position="108"/>
        <end position="169"/>
    </location>
</feature>
<comment type="similarity">
    <text evidence="2 7">Belongs to the MscS (TC 1.A.23) family.</text>
</comment>
<organism evidence="10 11">
    <name type="scientific">Coxiella burnetii (strain Dugway 5J108-111)</name>
    <dbReference type="NCBI Taxonomy" id="434922"/>
    <lineage>
        <taxon>Bacteria</taxon>
        <taxon>Pseudomonadati</taxon>
        <taxon>Pseudomonadota</taxon>
        <taxon>Gammaproteobacteria</taxon>
        <taxon>Legionellales</taxon>
        <taxon>Coxiellaceae</taxon>
        <taxon>Coxiella</taxon>
    </lineage>
</organism>
<evidence type="ECO:0000256" key="3">
    <source>
        <dbReference type="ARBA" id="ARBA00022475"/>
    </source>
</evidence>
<keyword evidence="7" id="KW-0406">Ion transport</keyword>
<evidence type="ECO:0000259" key="9">
    <source>
        <dbReference type="Pfam" id="PF21088"/>
    </source>
</evidence>
<dbReference type="InterPro" id="IPR045275">
    <property type="entry name" value="MscS_archaea/bacteria_type"/>
</dbReference>
<evidence type="ECO:0000256" key="7">
    <source>
        <dbReference type="RuleBase" id="RU369025"/>
    </source>
</evidence>
<keyword evidence="7" id="KW-0997">Cell inner membrane</keyword>
<dbReference type="InterPro" id="IPR023408">
    <property type="entry name" value="MscS_beta-dom_sf"/>
</dbReference>
<protein>
    <recommendedName>
        <fullName evidence="7">Small-conductance mechanosensitive channel</fullName>
    </recommendedName>
</protein>
<dbReference type="GO" id="GO:0005886">
    <property type="term" value="C:plasma membrane"/>
    <property type="evidence" value="ECO:0007669"/>
    <property type="project" value="UniProtKB-SubCell"/>
</dbReference>
<reference evidence="10 11" key="1">
    <citation type="journal article" date="2009" name="Infect. Immun.">
        <title>Comparative genomics reveal extensive transposon-mediated genomic plasticity and diversity among potential effector proteins within the genus Coxiella.</title>
        <authorList>
            <person name="Beare P.A."/>
            <person name="Unsworth N."/>
            <person name="Andoh M."/>
            <person name="Voth D.E."/>
            <person name="Omsland A."/>
            <person name="Gilk S.D."/>
            <person name="Williams K.P."/>
            <person name="Sobral B.W."/>
            <person name="Kupko J.J.III."/>
            <person name="Porcella S.F."/>
            <person name="Samuel J.E."/>
            <person name="Heinzen R.A."/>
        </authorList>
    </citation>
    <scope>NUCLEOTIDE SEQUENCE [LARGE SCALE GENOMIC DNA]</scope>
    <source>
        <strain evidence="10 11">Dugway 5J108-111</strain>
    </source>
</reference>
<comment type="caution">
    <text evidence="7">Lacks conserved residue(s) required for the propagation of feature annotation.</text>
</comment>
<keyword evidence="3" id="KW-1003">Cell membrane</keyword>
<evidence type="ECO:0000259" key="8">
    <source>
        <dbReference type="Pfam" id="PF00924"/>
    </source>
</evidence>
<evidence type="ECO:0000256" key="5">
    <source>
        <dbReference type="ARBA" id="ARBA00022989"/>
    </source>
</evidence>
<dbReference type="HOGENOM" id="CLU_140332_0_0_6"/>
<dbReference type="InterPro" id="IPR049142">
    <property type="entry name" value="MS_channel_1st"/>
</dbReference>
<keyword evidence="5 7" id="KW-1133">Transmembrane helix</keyword>
<dbReference type="AlphaFoldDB" id="A9KEF8"/>
<dbReference type="PANTHER" id="PTHR30221:SF1">
    <property type="entry name" value="SMALL-CONDUCTANCE MECHANOSENSITIVE CHANNEL"/>
    <property type="match status" value="1"/>
</dbReference>
<dbReference type="PANTHER" id="PTHR30221">
    <property type="entry name" value="SMALL-CONDUCTANCE MECHANOSENSITIVE CHANNEL"/>
    <property type="match status" value="1"/>
</dbReference>
<dbReference type="Gene3D" id="2.30.30.60">
    <property type="match status" value="1"/>
</dbReference>
<keyword evidence="7" id="KW-0407">Ion channel</keyword>
<name>A9KEF8_COXBN</name>
<comment type="function">
    <text evidence="7">Mechanosensitive channel that participates in the regulation of osmotic pressure changes within the cell, opening in response to stretch forces in the membrane lipid bilayer, without the need for other proteins. Contributes to normal resistance to hypoosmotic shock. Forms an ion channel of 1.0 nanosiemens conductance with a slight preference for anions.</text>
</comment>
<evidence type="ECO:0000256" key="6">
    <source>
        <dbReference type="ARBA" id="ARBA00023136"/>
    </source>
</evidence>
<evidence type="ECO:0000313" key="10">
    <source>
        <dbReference type="EMBL" id="ABS78376.1"/>
    </source>
</evidence>
<dbReference type="SUPFAM" id="SSF50182">
    <property type="entry name" value="Sm-like ribonucleoproteins"/>
    <property type="match status" value="1"/>
</dbReference>
<evidence type="ECO:0000256" key="1">
    <source>
        <dbReference type="ARBA" id="ARBA00004651"/>
    </source>
</evidence>
<feature type="transmembrane region" description="Helical" evidence="7">
    <location>
        <begin position="67"/>
        <end position="93"/>
    </location>
</feature>
<dbReference type="GO" id="GO:0008381">
    <property type="term" value="F:mechanosensitive monoatomic ion channel activity"/>
    <property type="evidence" value="ECO:0007669"/>
    <property type="project" value="InterPro"/>
</dbReference>
<evidence type="ECO:0000313" key="11">
    <source>
        <dbReference type="Proteomes" id="UP000008555"/>
    </source>
</evidence>
<dbReference type="Pfam" id="PF00924">
    <property type="entry name" value="MS_channel_2nd"/>
    <property type="match status" value="1"/>
</dbReference>
<dbReference type="EMBL" id="CP000733">
    <property type="protein sequence ID" value="ABS78376.1"/>
    <property type="molecule type" value="Genomic_DNA"/>
</dbReference>
<feature type="domain" description="Mechanosensitive ion channel transmembrane helices 2/3" evidence="9">
    <location>
        <begin position="69"/>
        <end position="107"/>
    </location>
</feature>
<keyword evidence="4 7" id="KW-0812">Transmembrane</keyword>
<dbReference type="InterPro" id="IPR006685">
    <property type="entry name" value="MscS_channel_2nd"/>
</dbReference>
<dbReference type="Gene3D" id="1.10.287.1260">
    <property type="match status" value="1"/>
</dbReference>
<dbReference type="InterPro" id="IPR010920">
    <property type="entry name" value="LSM_dom_sf"/>
</dbReference>
<keyword evidence="6 7" id="KW-0472">Membrane</keyword>
<dbReference type="Proteomes" id="UP000008555">
    <property type="component" value="Chromosome"/>
</dbReference>
<evidence type="ECO:0000256" key="4">
    <source>
        <dbReference type="ARBA" id="ARBA00022692"/>
    </source>
</evidence>
<gene>
    <name evidence="10" type="ordered locus">CBUD_1640</name>
</gene>
<evidence type="ECO:0000256" key="2">
    <source>
        <dbReference type="ARBA" id="ARBA00008017"/>
    </source>
</evidence>
<dbReference type="InterPro" id="IPR011014">
    <property type="entry name" value="MscS_channel_TM-2"/>
</dbReference>
<accession>A9KEF8</accession>
<comment type="subcellular location">
    <subcellularLocation>
        <location evidence="7">Cell inner membrane</location>
        <topology evidence="7">Multi-pass membrane protein</topology>
    </subcellularLocation>
    <subcellularLocation>
        <location evidence="1">Cell membrane</location>
        <topology evidence="1">Multi-pass membrane protein</topology>
    </subcellularLocation>
</comment>
<dbReference type="Pfam" id="PF21088">
    <property type="entry name" value="MS_channel_1st"/>
    <property type="match status" value="1"/>
</dbReference>
<comment type="subunit">
    <text evidence="7">Homoheptamer.</text>
</comment>
<proteinExistence type="inferred from homology"/>
<dbReference type="SUPFAM" id="SSF82861">
    <property type="entry name" value="Mechanosensitive channel protein MscS (YggB), transmembrane region"/>
    <property type="match status" value="1"/>
</dbReference>
<feature type="transmembrane region" description="Helical" evidence="7">
    <location>
        <begin position="25"/>
        <end position="46"/>
    </location>
</feature>
<keyword evidence="7" id="KW-0813">Transport</keyword>
<dbReference type="RefSeq" id="WP_005771648.1">
    <property type="nucleotide sequence ID" value="NC_009727.1"/>
</dbReference>
<dbReference type="KEGG" id="cbd:CBUD_1640"/>
<feature type="transmembrane region" description="Helical" evidence="7">
    <location>
        <begin position="99"/>
        <end position="122"/>
    </location>
</feature>